<sequence length="476" mass="53792">MQTKSTFLRLKTQFKLIGIQKTFAFCFLILVLLFFGCSPKFSNVALPIDGLEEFSYSGSSVLEDKWWTAFNDEQLNILIDSALQSNMNLAATWQQFLAAKAIVAREGADKWPQIGASAQSAINLPEPDFVGGENTQLGLSANYELDLWGRIRTAVQAEKFRSEASLYDYRTAAISLSAEIATIWYQLIAAKKQLQITLDQISTNEDIIKLIRTRFVGGQIRAVDILRQAQLLESTKEQQIIFETNVALLENQLAVLLGKQPQSNVAFETKDLPTLPDLPEIGIPLELIRRRPDIQQSYAILLAADRDMASAVRSKYPRISVSARGQLRSNSFQNLFDNWAYTLAGNILAPLFYGGQLSAEVDRTQAVKQQRLLEYGQTTLEAFQEVENGLIQELKQKQRVENIARQLELAQKSNRQLRVEFLNGFSPYLDVLIGLDAEQQLRRDYVVSQRQLILIRIALYRALAGGFETEREIDNQ</sequence>
<accession>A0A1M5GN14</accession>
<dbReference type="AlphaFoldDB" id="A0A1M5GN14"/>
<dbReference type="InterPro" id="IPR003423">
    <property type="entry name" value="OMP_efflux"/>
</dbReference>
<protein>
    <submittedName>
        <fullName evidence="3">Efflux transporter, outer membrane factor (OMF) lipoprotein, NodT family</fullName>
    </submittedName>
</protein>
<dbReference type="Gene3D" id="2.20.200.10">
    <property type="entry name" value="Outer membrane efflux proteins (OEP)"/>
    <property type="match status" value="1"/>
</dbReference>
<dbReference type="SUPFAM" id="SSF56954">
    <property type="entry name" value="Outer membrane efflux proteins (OEP)"/>
    <property type="match status" value="1"/>
</dbReference>
<name>A0A1M5GN14_9FLAO</name>
<dbReference type="NCBIfam" id="TIGR01845">
    <property type="entry name" value="outer_NodT"/>
    <property type="match status" value="1"/>
</dbReference>
<keyword evidence="2 3" id="KW-0449">Lipoprotein</keyword>
<dbReference type="PANTHER" id="PTHR30203:SF33">
    <property type="entry name" value="BLR4455 PROTEIN"/>
    <property type="match status" value="1"/>
</dbReference>
<keyword evidence="4" id="KW-1185">Reference proteome</keyword>
<dbReference type="Gene3D" id="1.20.1600.10">
    <property type="entry name" value="Outer membrane efflux proteins (OEP)"/>
    <property type="match status" value="1"/>
</dbReference>
<keyword evidence="2" id="KW-0812">Transmembrane</keyword>
<evidence type="ECO:0000256" key="1">
    <source>
        <dbReference type="ARBA" id="ARBA00007613"/>
    </source>
</evidence>
<keyword evidence="2" id="KW-0472">Membrane</keyword>
<dbReference type="Pfam" id="PF02321">
    <property type="entry name" value="OEP"/>
    <property type="match status" value="2"/>
</dbReference>
<organism evidence="3 4">
    <name type="scientific">Arenibacter palladensis</name>
    <dbReference type="NCBI Taxonomy" id="237373"/>
    <lineage>
        <taxon>Bacteria</taxon>
        <taxon>Pseudomonadati</taxon>
        <taxon>Bacteroidota</taxon>
        <taxon>Flavobacteriia</taxon>
        <taxon>Flavobacteriales</taxon>
        <taxon>Flavobacteriaceae</taxon>
        <taxon>Arenibacter</taxon>
    </lineage>
</organism>
<gene>
    <name evidence="3" type="ORF">SAMN03080594_111125</name>
</gene>
<keyword evidence="2" id="KW-1134">Transmembrane beta strand</keyword>
<comment type="subcellular location">
    <subcellularLocation>
        <location evidence="2">Cell membrane</location>
        <topology evidence="2">Lipid-anchor</topology>
    </subcellularLocation>
</comment>
<reference evidence="4" key="1">
    <citation type="submission" date="2016-11" db="EMBL/GenBank/DDBJ databases">
        <authorList>
            <person name="Varghese N."/>
            <person name="Submissions S."/>
        </authorList>
    </citation>
    <scope>NUCLEOTIDE SEQUENCE [LARGE SCALE GENOMIC DNA]</scope>
    <source>
        <strain evidence="4">DSM 17539</strain>
    </source>
</reference>
<dbReference type="GO" id="GO:0005886">
    <property type="term" value="C:plasma membrane"/>
    <property type="evidence" value="ECO:0007669"/>
    <property type="project" value="UniProtKB-SubCell"/>
</dbReference>
<keyword evidence="2" id="KW-0564">Palmitate</keyword>
<evidence type="ECO:0000313" key="3">
    <source>
        <dbReference type="EMBL" id="SHG04902.1"/>
    </source>
</evidence>
<proteinExistence type="inferred from homology"/>
<dbReference type="InterPro" id="IPR010131">
    <property type="entry name" value="MdtP/NodT-like"/>
</dbReference>
<comment type="similarity">
    <text evidence="1 2">Belongs to the outer membrane factor (OMF) (TC 1.B.17) family.</text>
</comment>
<dbReference type="Proteomes" id="UP000184406">
    <property type="component" value="Unassembled WGS sequence"/>
</dbReference>
<dbReference type="GO" id="GO:0015562">
    <property type="term" value="F:efflux transmembrane transporter activity"/>
    <property type="evidence" value="ECO:0007669"/>
    <property type="project" value="InterPro"/>
</dbReference>
<dbReference type="PANTHER" id="PTHR30203">
    <property type="entry name" value="OUTER MEMBRANE CATION EFFLUX PROTEIN"/>
    <property type="match status" value="1"/>
</dbReference>
<evidence type="ECO:0000313" key="4">
    <source>
        <dbReference type="Proteomes" id="UP000184406"/>
    </source>
</evidence>
<evidence type="ECO:0000256" key="2">
    <source>
        <dbReference type="RuleBase" id="RU362097"/>
    </source>
</evidence>
<dbReference type="EMBL" id="FQUX01000011">
    <property type="protein sequence ID" value="SHG04902.1"/>
    <property type="molecule type" value="Genomic_DNA"/>
</dbReference>